<gene>
    <name evidence="1" type="ORF">D8794_01855</name>
</gene>
<evidence type="ECO:0008006" key="3">
    <source>
        <dbReference type="Google" id="ProtNLM"/>
    </source>
</evidence>
<evidence type="ECO:0000313" key="2">
    <source>
        <dbReference type="Proteomes" id="UP000277890"/>
    </source>
</evidence>
<dbReference type="EMBL" id="RJPQ01000001">
    <property type="protein sequence ID" value="RSJ88123.1"/>
    <property type="molecule type" value="Genomic_DNA"/>
</dbReference>
<protein>
    <recommendedName>
        <fullName evidence="3">Immunity protein Imm6</fullName>
    </recommendedName>
</protein>
<sequence length="137" mass="15778">MFDSYFMLIFSEAIVEQLETPYKSQIRSAFDSCWSFLENKDRGGEELYALLDDGTDYGGIFIYMQLDENKANISSWDNISYAIGATAKAAYSFENKKELPSPLENIDDSLIKIFIENLKEINFNFGNYISVYTKHNI</sequence>
<dbReference type="RefSeq" id="WP_125370772.1">
    <property type="nucleotide sequence ID" value="NZ_RJPO01000001.1"/>
</dbReference>
<dbReference type="Pfam" id="PF14434">
    <property type="entry name" value="Imm6"/>
    <property type="match status" value="1"/>
</dbReference>
<evidence type="ECO:0000313" key="1">
    <source>
        <dbReference type="EMBL" id="RSJ88123.1"/>
    </source>
</evidence>
<proteinExistence type="predicted"/>
<organism evidence="1 2">
    <name type="scientific">Streptococcus cristatus</name>
    <dbReference type="NCBI Taxonomy" id="45634"/>
    <lineage>
        <taxon>Bacteria</taxon>
        <taxon>Bacillati</taxon>
        <taxon>Bacillota</taxon>
        <taxon>Bacilli</taxon>
        <taxon>Lactobacillales</taxon>
        <taxon>Streptococcaceae</taxon>
        <taxon>Streptococcus</taxon>
    </lineage>
</organism>
<reference evidence="1 2" key="1">
    <citation type="submission" date="2018-11" db="EMBL/GenBank/DDBJ databases">
        <title>Species Designations Belie Phenotypic and Genotypic Heterogeneity in Oral Streptococci.</title>
        <authorList>
            <person name="Velsko I."/>
        </authorList>
    </citation>
    <scope>NUCLEOTIDE SEQUENCE [LARGE SCALE GENOMIC DNA]</scope>
    <source>
        <strain evidence="1 2">A54</strain>
    </source>
</reference>
<accession>A0A3R9LZH5</accession>
<dbReference type="AlphaFoldDB" id="A0A3R9LZH5"/>
<dbReference type="InterPro" id="IPR025674">
    <property type="entry name" value="Imm6"/>
</dbReference>
<comment type="caution">
    <text evidence="1">The sequence shown here is derived from an EMBL/GenBank/DDBJ whole genome shotgun (WGS) entry which is preliminary data.</text>
</comment>
<dbReference type="Proteomes" id="UP000277890">
    <property type="component" value="Unassembled WGS sequence"/>
</dbReference>
<name>A0A3R9LZH5_STRCR</name>